<proteinExistence type="predicted"/>
<sequence>MNSYRKAEMLKKELSIQEKIEDSMKELAFDIFKELKVKPEFTDKKTKEVIEEETISSNFFSNKERLEILVEWAIEMEPMLTLIIDRCHIPIEKNCDYDLDVYMGNAYREYIEELHKLPMTKSFDHKSIGKIEIFAKHITKTIEYYLDGLVHLAYAEFEKGMEELTGMIDFEQILLYDMDSLRTPNTLFRMRASDTEIFSKEDMFHIPFEKRGIINTNRFSIPGYPCLYLGSSSLVCWEELGRPNLNTTYTSIFHLHDEDIKILDMSISPMELTNNLKKFFEITFRLSPYRFDNYFMTWILISACLIRVKNPKDVFKPEYIIPQFLLEWIKQSSEYRGICYLSTKIKKHTVKNFNLYKNYAIPVKERRVNGHCTSLREMFKISPPVGWQMYQIYKDSKEALPNKKPLFPEKDMQFIEGIKLDYEKSDFGKLEVLLMSSSKNYN</sequence>
<name>A0AAP3YG91_BACAM</name>
<protein>
    <recommendedName>
        <fullName evidence="3">RES domain-containing protein</fullName>
    </recommendedName>
</protein>
<reference evidence="1" key="1">
    <citation type="submission" date="2023-02" db="EMBL/GenBank/DDBJ databases">
        <title>Draft Whole-Genome Sequences of Bacillus Strains of Potential Probiotic for Poultry.</title>
        <authorList>
            <person name="Ma L.M."/>
            <person name="Lopez-Guerra N."/>
            <person name="Zhang G."/>
        </authorList>
    </citation>
    <scope>NUCLEOTIDE SEQUENCE</scope>
    <source>
        <strain evidence="1">OSU1013-24</strain>
    </source>
</reference>
<accession>A0AAP3YG91</accession>
<evidence type="ECO:0000313" key="2">
    <source>
        <dbReference type="Proteomes" id="UP001222377"/>
    </source>
</evidence>
<dbReference type="EMBL" id="JARKHX010000004">
    <property type="protein sequence ID" value="MDF4194815.1"/>
    <property type="molecule type" value="Genomic_DNA"/>
</dbReference>
<organism evidence="1 2">
    <name type="scientific">Bacillus amyloliquefaciens</name>
    <name type="common">Bacillus velezensis</name>
    <dbReference type="NCBI Taxonomy" id="1390"/>
    <lineage>
        <taxon>Bacteria</taxon>
        <taxon>Bacillati</taxon>
        <taxon>Bacillota</taxon>
        <taxon>Bacilli</taxon>
        <taxon>Bacillales</taxon>
        <taxon>Bacillaceae</taxon>
        <taxon>Bacillus</taxon>
        <taxon>Bacillus amyloliquefaciens group</taxon>
    </lineage>
</organism>
<gene>
    <name evidence="1" type="ORF">PV946_13735</name>
</gene>
<dbReference type="AlphaFoldDB" id="A0AAP3YG91"/>
<comment type="caution">
    <text evidence="1">The sequence shown here is derived from an EMBL/GenBank/DDBJ whole genome shotgun (WGS) entry which is preliminary data.</text>
</comment>
<evidence type="ECO:0000313" key="1">
    <source>
        <dbReference type="EMBL" id="MDF4194815.1"/>
    </source>
</evidence>
<evidence type="ECO:0008006" key="3">
    <source>
        <dbReference type="Google" id="ProtNLM"/>
    </source>
</evidence>
<dbReference type="RefSeq" id="WP_276351184.1">
    <property type="nucleotide sequence ID" value="NZ_JARKHX010000004.1"/>
</dbReference>
<dbReference type="Proteomes" id="UP001222377">
    <property type="component" value="Unassembled WGS sequence"/>
</dbReference>